<keyword evidence="3" id="KW-1185">Reference proteome</keyword>
<keyword evidence="1" id="KW-0472">Membrane</keyword>
<proteinExistence type="predicted"/>
<name>A0ABU1ZUE5_9BURK</name>
<feature type="transmembrane region" description="Helical" evidence="1">
    <location>
        <begin position="20"/>
        <end position="48"/>
    </location>
</feature>
<evidence type="ECO:0000256" key="1">
    <source>
        <dbReference type="SAM" id="Phobius"/>
    </source>
</evidence>
<dbReference type="EMBL" id="JAVDXO010000012">
    <property type="protein sequence ID" value="MDR7308591.1"/>
    <property type="molecule type" value="Genomic_DNA"/>
</dbReference>
<keyword evidence="1" id="KW-0812">Transmembrane</keyword>
<dbReference type="RefSeq" id="WP_310346096.1">
    <property type="nucleotide sequence ID" value="NZ_JAVDXO010000012.1"/>
</dbReference>
<keyword evidence="1" id="KW-1133">Transmembrane helix</keyword>
<accession>A0ABU1ZUE5</accession>
<evidence type="ECO:0000313" key="3">
    <source>
        <dbReference type="Proteomes" id="UP001268089"/>
    </source>
</evidence>
<protein>
    <submittedName>
        <fullName evidence="2">Membrane protein YgcG</fullName>
    </submittedName>
</protein>
<evidence type="ECO:0000313" key="2">
    <source>
        <dbReference type="EMBL" id="MDR7308591.1"/>
    </source>
</evidence>
<sequence length="110" mass="12160">METLLNFVAQVLRRVFKLVLVVWVSLFALALLSLAVTAALLTVLWSLLRGRKPALFTTFTRFRQASQQFSAGGWNRQGGFARPTAEDVVDVQANEVRSEVLPLPGVSDKS</sequence>
<comment type="caution">
    <text evidence="2">The sequence shown here is derived from an EMBL/GenBank/DDBJ whole genome shotgun (WGS) entry which is preliminary data.</text>
</comment>
<dbReference type="Proteomes" id="UP001268089">
    <property type="component" value="Unassembled WGS sequence"/>
</dbReference>
<reference evidence="2 3" key="1">
    <citation type="submission" date="2023-07" db="EMBL/GenBank/DDBJ databases">
        <title>Sorghum-associated microbial communities from plants grown in Nebraska, USA.</title>
        <authorList>
            <person name="Schachtman D."/>
        </authorList>
    </citation>
    <scope>NUCLEOTIDE SEQUENCE [LARGE SCALE GENOMIC DNA]</scope>
    <source>
        <strain evidence="2 3">BE308</strain>
    </source>
</reference>
<gene>
    <name evidence="2" type="ORF">J2X15_003907</name>
</gene>
<organism evidence="2 3">
    <name type="scientific">Rhodoferax saidenbachensis</name>
    <dbReference type="NCBI Taxonomy" id="1484693"/>
    <lineage>
        <taxon>Bacteria</taxon>
        <taxon>Pseudomonadati</taxon>
        <taxon>Pseudomonadota</taxon>
        <taxon>Betaproteobacteria</taxon>
        <taxon>Burkholderiales</taxon>
        <taxon>Comamonadaceae</taxon>
        <taxon>Rhodoferax</taxon>
    </lineage>
</organism>